<comment type="cofactor">
    <cofactor evidence="1">
        <name>Mn(2+)</name>
        <dbReference type="ChEBI" id="CHEBI:29035"/>
    </cofactor>
    <text evidence="1">The Mn(2+) ion enhances activity.</text>
</comment>
<dbReference type="InterPro" id="IPR011650">
    <property type="entry name" value="Peptidase_M20_dimer"/>
</dbReference>
<feature type="binding site" evidence="1">
    <location>
        <position position="102"/>
    </location>
    <ligand>
        <name>Mn(2+)</name>
        <dbReference type="ChEBI" id="CHEBI:29035"/>
        <label>2</label>
    </ligand>
</feature>
<reference evidence="3" key="2">
    <citation type="submission" date="2021-04" db="EMBL/GenBank/DDBJ databases">
        <authorList>
            <person name="Gilroy R."/>
        </authorList>
    </citation>
    <scope>NUCLEOTIDE SEQUENCE</scope>
    <source>
        <strain evidence="3">CHK188-5543</strain>
    </source>
</reference>
<comment type="caution">
    <text evidence="3">The sequence shown here is derived from an EMBL/GenBank/DDBJ whole genome shotgun (WGS) entry which is preliminary data.</text>
</comment>
<keyword evidence="1" id="KW-0464">Manganese</keyword>
<accession>A0A9D1WPB6</accession>
<evidence type="ECO:0000259" key="2">
    <source>
        <dbReference type="Pfam" id="PF07687"/>
    </source>
</evidence>
<dbReference type="PANTHER" id="PTHR11014">
    <property type="entry name" value="PEPTIDASE M20 FAMILY MEMBER"/>
    <property type="match status" value="1"/>
</dbReference>
<protein>
    <submittedName>
        <fullName evidence="3">Amidohydrolase</fullName>
    </submittedName>
</protein>
<dbReference type="Pfam" id="PF01546">
    <property type="entry name" value="Peptidase_M20"/>
    <property type="match status" value="1"/>
</dbReference>
<evidence type="ECO:0000313" key="4">
    <source>
        <dbReference type="Proteomes" id="UP000886800"/>
    </source>
</evidence>
<organism evidence="3 4">
    <name type="scientific">Candidatus Anaerotruncus excrementipullorum</name>
    <dbReference type="NCBI Taxonomy" id="2838465"/>
    <lineage>
        <taxon>Bacteria</taxon>
        <taxon>Bacillati</taxon>
        <taxon>Bacillota</taxon>
        <taxon>Clostridia</taxon>
        <taxon>Eubacteriales</taxon>
        <taxon>Oscillospiraceae</taxon>
        <taxon>Anaerotruncus</taxon>
    </lineage>
</organism>
<dbReference type="InterPro" id="IPR002933">
    <property type="entry name" value="Peptidase_M20"/>
</dbReference>
<sequence length="388" mass="42292">MEIKEEVRQATEELVALRRDFHSHPELGFREERTAGIVERYLKDLGLRVRRCAGTGVIGVLEGALPGRTLLLRSDMDALPVQEQTGLSFASQTPGVMHACGHDGHTAVLLLAAKLLSRRRDQLAGKLVFLFQPNEEVAGAEEMVQQGALEDPRPDAVCGMHLWTPLPTGVVGITPGPLMASSYYFKVTIHGVGGHGGAPHTAINPIDAAGHVLEAIKTFHTLEVDALQPTVVSVCTIHGGENQIIVPEALEMTGSIRCLHDQDEQVRQRFCQLVEGACALYRCTAQVEFTCGNTLLSNDPTLAALADRVATQVVGEAHVQREGLRTMVGEDFAEFTRRVPGFFYFVGTGNPEKGTHVEHHSPRFMLDEDSLPIALEMQVRLALAYLAE</sequence>
<dbReference type="EMBL" id="DXES01000005">
    <property type="protein sequence ID" value="HIX64653.1"/>
    <property type="molecule type" value="Genomic_DNA"/>
</dbReference>
<dbReference type="InterPro" id="IPR036264">
    <property type="entry name" value="Bact_exopeptidase_dim_dom"/>
</dbReference>
<feature type="domain" description="Peptidase M20 dimerisation" evidence="2">
    <location>
        <begin position="184"/>
        <end position="270"/>
    </location>
</feature>
<dbReference type="PIRSF" id="PIRSF005962">
    <property type="entry name" value="Pept_M20D_amidohydro"/>
    <property type="match status" value="1"/>
</dbReference>
<dbReference type="InterPro" id="IPR017439">
    <property type="entry name" value="Amidohydrolase"/>
</dbReference>
<dbReference type="PANTHER" id="PTHR11014:SF63">
    <property type="entry name" value="METALLOPEPTIDASE, PUTATIVE (AFU_ORTHOLOGUE AFUA_6G09600)-RELATED"/>
    <property type="match status" value="1"/>
</dbReference>
<feature type="binding site" evidence="1">
    <location>
        <position position="360"/>
    </location>
    <ligand>
        <name>Mn(2+)</name>
        <dbReference type="ChEBI" id="CHEBI:29035"/>
        <label>2</label>
    </ligand>
</feature>
<dbReference type="SUPFAM" id="SSF53187">
    <property type="entry name" value="Zn-dependent exopeptidases"/>
    <property type="match status" value="1"/>
</dbReference>
<proteinExistence type="predicted"/>
<reference evidence="3" key="1">
    <citation type="journal article" date="2021" name="PeerJ">
        <title>Extensive microbial diversity within the chicken gut microbiome revealed by metagenomics and culture.</title>
        <authorList>
            <person name="Gilroy R."/>
            <person name="Ravi A."/>
            <person name="Getino M."/>
            <person name="Pursley I."/>
            <person name="Horton D.L."/>
            <person name="Alikhan N.F."/>
            <person name="Baker D."/>
            <person name="Gharbi K."/>
            <person name="Hall N."/>
            <person name="Watson M."/>
            <person name="Adriaenssens E.M."/>
            <person name="Foster-Nyarko E."/>
            <person name="Jarju S."/>
            <person name="Secka A."/>
            <person name="Antonio M."/>
            <person name="Oren A."/>
            <person name="Chaudhuri R.R."/>
            <person name="La Ragione R."/>
            <person name="Hildebrand F."/>
            <person name="Pallen M.J."/>
        </authorList>
    </citation>
    <scope>NUCLEOTIDE SEQUENCE</scope>
    <source>
        <strain evidence="3">CHK188-5543</strain>
    </source>
</reference>
<name>A0A9D1WPB6_9FIRM</name>
<dbReference type="NCBIfam" id="TIGR01891">
    <property type="entry name" value="amidohydrolases"/>
    <property type="match status" value="1"/>
</dbReference>
<keyword evidence="1" id="KW-0479">Metal-binding</keyword>
<evidence type="ECO:0000256" key="1">
    <source>
        <dbReference type="PIRSR" id="PIRSR005962-1"/>
    </source>
</evidence>
<gene>
    <name evidence="3" type="ORF">H9736_00235</name>
</gene>
<dbReference type="GO" id="GO:0016787">
    <property type="term" value="F:hydrolase activity"/>
    <property type="evidence" value="ECO:0007669"/>
    <property type="project" value="InterPro"/>
</dbReference>
<feature type="binding site" evidence="1">
    <location>
        <position position="136"/>
    </location>
    <ligand>
        <name>Mn(2+)</name>
        <dbReference type="ChEBI" id="CHEBI:29035"/>
        <label>2</label>
    </ligand>
</feature>
<dbReference type="Gene3D" id="3.30.70.360">
    <property type="match status" value="1"/>
</dbReference>
<dbReference type="SUPFAM" id="SSF55031">
    <property type="entry name" value="Bacterial exopeptidase dimerisation domain"/>
    <property type="match status" value="1"/>
</dbReference>
<feature type="binding site" evidence="1">
    <location>
        <position position="161"/>
    </location>
    <ligand>
        <name>Mn(2+)</name>
        <dbReference type="ChEBI" id="CHEBI:29035"/>
        <label>2</label>
    </ligand>
</feature>
<dbReference type="GO" id="GO:0046872">
    <property type="term" value="F:metal ion binding"/>
    <property type="evidence" value="ECO:0007669"/>
    <property type="project" value="UniProtKB-KW"/>
</dbReference>
<dbReference type="Pfam" id="PF07687">
    <property type="entry name" value="M20_dimer"/>
    <property type="match status" value="1"/>
</dbReference>
<feature type="binding site" evidence="1">
    <location>
        <position position="100"/>
    </location>
    <ligand>
        <name>Mn(2+)</name>
        <dbReference type="ChEBI" id="CHEBI:29035"/>
        <label>2</label>
    </ligand>
</feature>
<dbReference type="Gene3D" id="3.40.630.10">
    <property type="entry name" value="Zn peptidases"/>
    <property type="match status" value="1"/>
</dbReference>
<dbReference type="AlphaFoldDB" id="A0A9D1WPB6"/>
<evidence type="ECO:0000313" key="3">
    <source>
        <dbReference type="EMBL" id="HIX64653.1"/>
    </source>
</evidence>
<dbReference type="Proteomes" id="UP000886800">
    <property type="component" value="Unassembled WGS sequence"/>
</dbReference>